<name>K6DIZ4_SCHAZ</name>
<sequence length="186" mass="20917">MPSRSLKIPKWVVLENKRKVGDNVARASKPVDLQTAHLTKQEYTERKQAEEQLKGNDDLVYKPPSHLSKEEKKVYRFIVKELQSSGILNNLDITILETTVDAIVRMQECKKIIDEHGLVTVKDEGVIIRNPASIIYKDYNAIFNKCCMELGLSPSARSKLAVLNVKNDQDKKDPLLMVINGSGADG</sequence>
<dbReference type="InterPro" id="IPR006448">
    <property type="entry name" value="Phage_term_ssu_P27"/>
</dbReference>
<dbReference type="Proteomes" id="UP000006315">
    <property type="component" value="Unassembled WGS sequence"/>
</dbReference>
<gene>
    <name evidence="1" type="ORF">BAZO_06084</name>
</gene>
<reference evidence="1 2" key="1">
    <citation type="journal article" date="2012" name="Front. Microbiol.">
        <title>Redundancy and modularity in membrane-associated dissimilatory nitrate reduction in Bacillus.</title>
        <authorList>
            <person name="Heylen K."/>
            <person name="Keltjens J."/>
        </authorList>
    </citation>
    <scope>NUCLEOTIDE SEQUENCE [LARGE SCALE GENOMIC DNA]</scope>
    <source>
        <strain evidence="1 2">LMG 9581</strain>
    </source>
</reference>
<organism evidence="1 2">
    <name type="scientific">Schinkia azotoformans LMG 9581</name>
    <dbReference type="NCBI Taxonomy" id="1131731"/>
    <lineage>
        <taxon>Bacteria</taxon>
        <taxon>Bacillati</taxon>
        <taxon>Bacillota</taxon>
        <taxon>Bacilli</taxon>
        <taxon>Bacillales</taxon>
        <taxon>Bacillaceae</taxon>
        <taxon>Calidifontibacillus/Schinkia group</taxon>
        <taxon>Schinkia</taxon>
    </lineage>
</organism>
<dbReference type="PATRIC" id="fig|1131731.3.peg.1267"/>
<dbReference type="STRING" id="1131731.BAZO_06084"/>
<dbReference type="NCBIfam" id="TIGR01558">
    <property type="entry name" value="sm_term_P27"/>
    <property type="match status" value="1"/>
</dbReference>
<accession>K6DIZ4</accession>
<dbReference type="Pfam" id="PF05119">
    <property type="entry name" value="Terminase_4"/>
    <property type="match status" value="1"/>
</dbReference>
<keyword evidence="2" id="KW-1185">Reference proteome</keyword>
<evidence type="ECO:0000313" key="2">
    <source>
        <dbReference type="Proteomes" id="UP000006315"/>
    </source>
</evidence>
<comment type="caution">
    <text evidence="1">The sequence shown here is derived from an EMBL/GenBank/DDBJ whole genome shotgun (WGS) entry which is preliminary data.</text>
</comment>
<evidence type="ECO:0000313" key="1">
    <source>
        <dbReference type="EMBL" id="EKN68063.1"/>
    </source>
</evidence>
<dbReference type="AlphaFoldDB" id="K6DIZ4"/>
<proteinExistence type="predicted"/>
<protein>
    <submittedName>
        <fullName evidence="1">p27 family phage terminase small subunit</fullName>
    </submittedName>
</protein>
<dbReference type="EMBL" id="AJLR01000042">
    <property type="protein sequence ID" value="EKN68063.1"/>
    <property type="molecule type" value="Genomic_DNA"/>
</dbReference>